<proteinExistence type="predicted"/>
<accession>A0A8S5MRN3</accession>
<dbReference type="EMBL" id="BK014970">
    <property type="protein sequence ID" value="DAD84997.1"/>
    <property type="molecule type" value="Genomic_DNA"/>
</dbReference>
<evidence type="ECO:0000313" key="1">
    <source>
        <dbReference type="EMBL" id="DAD84997.1"/>
    </source>
</evidence>
<evidence type="ECO:0008006" key="2">
    <source>
        <dbReference type="Google" id="ProtNLM"/>
    </source>
</evidence>
<organism evidence="1">
    <name type="scientific">Siphoviridae sp. ctD6g5</name>
    <dbReference type="NCBI Taxonomy" id="2826196"/>
    <lineage>
        <taxon>Viruses</taxon>
        <taxon>Duplodnaviria</taxon>
        <taxon>Heunggongvirae</taxon>
        <taxon>Uroviricota</taxon>
        <taxon>Caudoviricetes</taxon>
    </lineage>
</organism>
<sequence length="145" mass="16110">MDGIELKDLVGGALQEKFSKAFERVIENLQDQNTSFKVKRGITIKLSFVQNEARDDVSVAVDVQEKLAPQAGMKTSFYIGKNLETGEIFAEEYGKQIKGQMNLRDYANEPVPVKTQNIDGDIVDTETGEVVGTENHVVDFRKAAL</sequence>
<protein>
    <recommendedName>
        <fullName evidence="2">Replication terminator protein</fullName>
    </recommendedName>
</protein>
<name>A0A8S5MRN3_9CAUD</name>
<reference evidence="1" key="1">
    <citation type="journal article" date="2021" name="Proc. Natl. Acad. Sci. U.S.A.">
        <title>A Catalog of Tens of Thousands of Viruses from Human Metagenomes Reveals Hidden Associations with Chronic Diseases.</title>
        <authorList>
            <person name="Tisza M.J."/>
            <person name="Buck C.B."/>
        </authorList>
    </citation>
    <scope>NUCLEOTIDE SEQUENCE</scope>
    <source>
        <strain evidence="1">CtD6g5</strain>
    </source>
</reference>